<comment type="caution">
    <text evidence="2">The sequence shown here is derived from an EMBL/GenBank/DDBJ whole genome shotgun (WGS) entry which is preliminary data.</text>
</comment>
<accession>A0A644W9P2</accession>
<organism evidence="2">
    <name type="scientific">bioreactor metagenome</name>
    <dbReference type="NCBI Taxonomy" id="1076179"/>
    <lineage>
        <taxon>unclassified sequences</taxon>
        <taxon>metagenomes</taxon>
        <taxon>ecological metagenomes</taxon>
    </lineage>
</organism>
<evidence type="ECO:0000256" key="1">
    <source>
        <dbReference type="SAM" id="Coils"/>
    </source>
</evidence>
<keyword evidence="1" id="KW-0175">Coiled coil</keyword>
<name>A0A644W9P2_9ZZZZ</name>
<protein>
    <recommendedName>
        <fullName evidence="3">Transposase</fullName>
    </recommendedName>
</protein>
<sequence length="121" mass="14353">MPSNNSKYTTEMREQTAAYIIENHESATSMAEEMGINTNTVCRWVRDYRRKYKLPSYAEEKGQMRKPPQSAPELKYRVKELETALKEKNLELAQRERRLAEEKEKVEILKKSLHIFMQAQE</sequence>
<gene>
    <name evidence="2" type="ORF">SDC9_46688</name>
</gene>
<proteinExistence type="predicted"/>
<dbReference type="InterPro" id="IPR009057">
    <property type="entry name" value="Homeodomain-like_sf"/>
</dbReference>
<dbReference type="AlphaFoldDB" id="A0A644W9P2"/>
<dbReference type="EMBL" id="VSSQ01000732">
    <property type="protein sequence ID" value="MPM00462.1"/>
    <property type="molecule type" value="Genomic_DNA"/>
</dbReference>
<dbReference type="SUPFAM" id="SSF46689">
    <property type="entry name" value="Homeodomain-like"/>
    <property type="match status" value="1"/>
</dbReference>
<evidence type="ECO:0008006" key="3">
    <source>
        <dbReference type="Google" id="ProtNLM"/>
    </source>
</evidence>
<evidence type="ECO:0000313" key="2">
    <source>
        <dbReference type="EMBL" id="MPM00462.1"/>
    </source>
</evidence>
<feature type="coiled-coil region" evidence="1">
    <location>
        <begin position="71"/>
        <end position="112"/>
    </location>
</feature>
<reference evidence="2" key="1">
    <citation type="submission" date="2019-08" db="EMBL/GenBank/DDBJ databases">
        <authorList>
            <person name="Kucharzyk K."/>
            <person name="Murdoch R.W."/>
            <person name="Higgins S."/>
            <person name="Loffler F."/>
        </authorList>
    </citation>
    <scope>NUCLEOTIDE SEQUENCE</scope>
</reference>